<dbReference type="InterPro" id="IPR009056">
    <property type="entry name" value="Cyt_c-like_dom"/>
</dbReference>
<evidence type="ECO:0000256" key="9">
    <source>
        <dbReference type="ARBA" id="ARBA00023004"/>
    </source>
</evidence>
<sequence>MFDTMTLTKAGGAFCGALLVFLLGKWAAEIVYATEAGGHGEEHAQAYVIETDEDEGGAAEEEEGPDFATLLASADVDSGARVFGKCKACHKIDGSNATGPYLDGVVGRAVGGVDGYSYSGALVEVAETWTPENLNAFIEDPKGFAPGTKMSFAGIRKAGDRADLVAYLQSISE</sequence>
<evidence type="ECO:0000256" key="2">
    <source>
        <dbReference type="ARBA" id="ARBA00022448"/>
    </source>
</evidence>
<keyword evidence="7" id="KW-0249">Electron transport</keyword>
<keyword evidence="10" id="KW-0472">Membrane</keyword>
<keyword evidence="2" id="KW-0813">Transport</keyword>
<evidence type="ECO:0000256" key="10">
    <source>
        <dbReference type="ARBA" id="ARBA00023136"/>
    </source>
</evidence>
<protein>
    <submittedName>
        <fullName evidence="13">Cytochrome cy</fullName>
    </submittedName>
</protein>
<keyword evidence="4 11" id="KW-0349">Heme</keyword>
<keyword evidence="3" id="KW-1003">Cell membrane</keyword>
<dbReference type="OrthoDB" id="9805828at2"/>
<keyword evidence="6 11" id="KW-0479">Metal-binding</keyword>
<keyword evidence="8" id="KW-1133">Transmembrane helix</keyword>
<evidence type="ECO:0000259" key="12">
    <source>
        <dbReference type="PROSITE" id="PS51007"/>
    </source>
</evidence>
<dbReference type="GO" id="GO:0020037">
    <property type="term" value="F:heme binding"/>
    <property type="evidence" value="ECO:0007669"/>
    <property type="project" value="InterPro"/>
</dbReference>
<dbReference type="EMBL" id="AAMO01000003">
    <property type="protein sequence ID" value="EAQ03671.1"/>
    <property type="molecule type" value="Genomic_DNA"/>
</dbReference>
<comment type="subcellular location">
    <subcellularLocation>
        <location evidence="1">Cell membrane</location>
        <topology evidence="1">Single-pass membrane protein</topology>
    </subcellularLocation>
</comment>
<evidence type="ECO:0000256" key="1">
    <source>
        <dbReference type="ARBA" id="ARBA00004162"/>
    </source>
</evidence>
<dbReference type="GO" id="GO:0046872">
    <property type="term" value="F:metal ion binding"/>
    <property type="evidence" value="ECO:0007669"/>
    <property type="project" value="UniProtKB-KW"/>
</dbReference>
<dbReference type="PROSITE" id="PS51007">
    <property type="entry name" value="CYTC"/>
    <property type="match status" value="1"/>
</dbReference>
<name>A3TVM5_PSEBH</name>
<accession>A3TVM5</accession>
<keyword evidence="14" id="KW-1185">Reference proteome</keyword>
<dbReference type="PRINTS" id="PR00604">
    <property type="entry name" value="CYTCHRMECIAB"/>
</dbReference>
<dbReference type="GO" id="GO:0009055">
    <property type="term" value="F:electron transfer activity"/>
    <property type="evidence" value="ECO:0007669"/>
    <property type="project" value="InterPro"/>
</dbReference>
<dbReference type="SUPFAM" id="SSF46626">
    <property type="entry name" value="Cytochrome c"/>
    <property type="match status" value="1"/>
</dbReference>
<evidence type="ECO:0000256" key="5">
    <source>
        <dbReference type="ARBA" id="ARBA00022692"/>
    </source>
</evidence>
<gene>
    <name evidence="13" type="ORF">OB2597_10526</name>
</gene>
<dbReference type="eggNOG" id="COG3474">
    <property type="taxonomic scope" value="Bacteria"/>
</dbReference>
<dbReference type="PANTHER" id="PTHR11961">
    <property type="entry name" value="CYTOCHROME C"/>
    <property type="match status" value="1"/>
</dbReference>
<dbReference type="InterPro" id="IPR036909">
    <property type="entry name" value="Cyt_c-like_dom_sf"/>
</dbReference>
<organism evidence="13 14">
    <name type="scientific">Pseudooceanicola batsensis (strain ATCC BAA-863 / DSM 15984 / KCTC 12145 / HTCC2597)</name>
    <name type="common">Oceanicola batsensis</name>
    <dbReference type="NCBI Taxonomy" id="252305"/>
    <lineage>
        <taxon>Bacteria</taxon>
        <taxon>Pseudomonadati</taxon>
        <taxon>Pseudomonadota</taxon>
        <taxon>Alphaproteobacteria</taxon>
        <taxon>Rhodobacterales</taxon>
        <taxon>Paracoccaceae</taxon>
        <taxon>Pseudooceanicola</taxon>
    </lineage>
</organism>
<evidence type="ECO:0000256" key="7">
    <source>
        <dbReference type="ARBA" id="ARBA00022982"/>
    </source>
</evidence>
<evidence type="ECO:0000256" key="4">
    <source>
        <dbReference type="ARBA" id="ARBA00022617"/>
    </source>
</evidence>
<dbReference type="HOGENOM" id="CLU_060944_4_0_5"/>
<dbReference type="AlphaFoldDB" id="A3TVM5"/>
<dbReference type="STRING" id="252305.OB2597_10526"/>
<evidence type="ECO:0000313" key="13">
    <source>
        <dbReference type="EMBL" id="EAQ03671.1"/>
    </source>
</evidence>
<proteinExistence type="predicted"/>
<dbReference type="Pfam" id="PF00034">
    <property type="entry name" value="Cytochrom_C"/>
    <property type="match status" value="1"/>
</dbReference>
<dbReference type="Gene3D" id="1.10.760.10">
    <property type="entry name" value="Cytochrome c-like domain"/>
    <property type="match status" value="1"/>
</dbReference>
<evidence type="ECO:0000313" key="14">
    <source>
        <dbReference type="Proteomes" id="UP000004318"/>
    </source>
</evidence>
<keyword evidence="9 11" id="KW-0408">Iron</keyword>
<dbReference type="FunFam" id="1.10.760.10:FF:000026">
    <property type="entry name" value="Cytochrome C, membrane-bound"/>
    <property type="match status" value="1"/>
</dbReference>
<dbReference type="RefSeq" id="WP_009806324.1">
    <property type="nucleotide sequence ID" value="NZ_CH724131.1"/>
</dbReference>
<evidence type="ECO:0000256" key="11">
    <source>
        <dbReference type="PROSITE-ProRule" id="PRU00433"/>
    </source>
</evidence>
<dbReference type="Proteomes" id="UP000004318">
    <property type="component" value="Unassembled WGS sequence"/>
</dbReference>
<evidence type="ECO:0000256" key="6">
    <source>
        <dbReference type="ARBA" id="ARBA00022723"/>
    </source>
</evidence>
<evidence type="ECO:0000256" key="8">
    <source>
        <dbReference type="ARBA" id="ARBA00022989"/>
    </source>
</evidence>
<dbReference type="InterPro" id="IPR002327">
    <property type="entry name" value="Cyt_c_1A/1B"/>
</dbReference>
<evidence type="ECO:0000256" key="3">
    <source>
        <dbReference type="ARBA" id="ARBA00022475"/>
    </source>
</evidence>
<feature type="domain" description="Cytochrome c" evidence="12">
    <location>
        <begin position="74"/>
        <end position="172"/>
    </location>
</feature>
<comment type="caution">
    <text evidence="13">The sequence shown here is derived from an EMBL/GenBank/DDBJ whole genome shotgun (WGS) entry which is preliminary data.</text>
</comment>
<keyword evidence="5" id="KW-0812">Transmembrane</keyword>
<reference evidence="13 14" key="1">
    <citation type="journal article" date="2010" name="J. Bacteriol.">
        <title>Genome sequences of Oceanicola granulosus HTCC2516(T) and Oceanicola batsensis HTCC2597(TDelta).</title>
        <authorList>
            <person name="Thrash J.C."/>
            <person name="Cho J.C."/>
            <person name="Vergin K.L."/>
            <person name="Giovannoni S.J."/>
        </authorList>
    </citation>
    <scope>NUCLEOTIDE SEQUENCE [LARGE SCALE GENOMIC DNA]</scope>
    <source>
        <strain evidence="14">ATCC BAA-863 / DSM 15984 / KCTC 12145 / HTCC2597</strain>
    </source>
</reference>
<dbReference type="GO" id="GO:0005886">
    <property type="term" value="C:plasma membrane"/>
    <property type="evidence" value="ECO:0007669"/>
    <property type="project" value="UniProtKB-SubCell"/>
</dbReference>